<organism evidence="1 2">
    <name type="scientific">Sipha flava</name>
    <name type="common">yellow sugarcane aphid</name>
    <dbReference type="NCBI Taxonomy" id="143950"/>
    <lineage>
        <taxon>Eukaryota</taxon>
        <taxon>Metazoa</taxon>
        <taxon>Ecdysozoa</taxon>
        <taxon>Arthropoda</taxon>
        <taxon>Hexapoda</taxon>
        <taxon>Insecta</taxon>
        <taxon>Pterygota</taxon>
        <taxon>Neoptera</taxon>
        <taxon>Paraneoptera</taxon>
        <taxon>Hemiptera</taxon>
        <taxon>Sternorrhyncha</taxon>
        <taxon>Aphidomorpha</taxon>
        <taxon>Aphidoidea</taxon>
        <taxon>Aphididae</taxon>
        <taxon>Sipha</taxon>
    </lineage>
</organism>
<dbReference type="Pfam" id="PF03564">
    <property type="entry name" value="DUF1759"/>
    <property type="match status" value="1"/>
</dbReference>
<dbReference type="AlphaFoldDB" id="A0A8B8FJ72"/>
<sequence>MAMPQSIHYIDAKGRVIRAINRVTSFVKASGDYNNDRTNIGKQAKIKQMLSELKEIRRCVNEDIQIMETAVGQSTAPIDVTDNKCSSSLISSFEDLFYELAAFADIHQFPLSPVTEMSQSFASSTAQQSGTLGNLSCFQLPKRKFPTFSGVITEWQGFEDLFHSILSHAPDLPNVEKFEYLKTSLQGEALSLVAHLPLTAANYLSAWDILKSRYGNKRDLARIHFQSLLKKHVVKSTDSQSIKTLLNSITEHTAALDNLDFVTRSWSPLLLYIFEQHLDYELRSRWELLVGDKHSPSLPEFIDFLRQHMRSAEVFIPSIPTTHIAKLPRSQEKPRTGSIQKILTATTSQSPNVNCPICNQAHSIRKCSRFNEQTPNERFQLAKSHKLCINCLGAGHTSAACPSKYKCQVCNRSHHSLLHFNSNSGSNSQQQMPSNVLPADASNAISMIVKGVPKRAILLSTAILDVIAADGHRHSLRALLDSGSQASFITEKAASLLMLRRFHSTVNVTTFASTTTTLVKGKATISILPCNKLSPSVSVDTLIVPKITGLTPQVPITHGTWTHVENLPLADPSYHLPGDIDLLLGADMFPSLVLTGQLKGKNGEPMAMETIFGWVLVGPIQSSSSGSLNSFCISVFENLDNTIKKFWELDELQAIHHLSEEDSIAEKFYQQTTTRLASGRFMVKLPFKSSRPLLGDSRTMALHRYRSLEIRLSRDQNLRQQYVEFMHDYVSNNHMELIPAEEKDLPYNYYIPHHCVLRPDSLTTKLRVVFNASARTTTGSSLNDLLYTGPKLQPDIQVVLLRARL</sequence>
<protein>
    <submittedName>
        <fullName evidence="2">Uncharacterized protein LOC112683785</fullName>
    </submittedName>
</protein>
<evidence type="ECO:0000313" key="1">
    <source>
        <dbReference type="Proteomes" id="UP000694846"/>
    </source>
</evidence>
<dbReference type="Proteomes" id="UP000694846">
    <property type="component" value="Unplaced"/>
</dbReference>
<dbReference type="PANTHER" id="PTHR47331:SF5">
    <property type="entry name" value="RIBONUCLEASE H"/>
    <property type="match status" value="1"/>
</dbReference>
<dbReference type="PANTHER" id="PTHR47331">
    <property type="entry name" value="PHD-TYPE DOMAIN-CONTAINING PROTEIN"/>
    <property type="match status" value="1"/>
</dbReference>
<dbReference type="GeneID" id="112683785"/>
<dbReference type="RefSeq" id="XP_025410723.1">
    <property type="nucleotide sequence ID" value="XM_025554938.1"/>
</dbReference>
<accession>A0A8B8FJ72</accession>
<evidence type="ECO:0000313" key="2">
    <source>
        <dbReference type="RefSeq" id="XP_025410723.1"/>
    </source>
</evidence>
<dbReference type="OrthoDB" id="6613814at2759"/>
<dbReference type="InterPro" id="IPR005312">
    <property type="entry name" value="DUF1759"/>
</dbReference>
<gene>
    <name evidence="2" type="primary">LOC112683785</name>
</gene>
<reference evidence="2" key="1">
    <citation type="submission" date="2025-08" db="UniProtKB">
        <authorList>
            <consortium name="RefSeq"/>
        </authorList>
    </citation>
    <scope>IDENTIFICATION</scope>
</reference>
<proteinExistence type="predicted"/>
<name>A0A8B8FJ72_9HEMI</name>
<keyword evidence="1" id="KW-1185">Reference proteome</keyword>